<dbReference type="GO" id="GO:0003700">
    <property type="term" value="F:DNA-binding transcription factor activity"/>
    <property type="evidence" value="ECO:0007669"/>
    <property type="project" value="TreeGrafter"/>
</dbReference>
<organism evidence="6">
    <name type="scientific">Halomonas sp. RT37</name>
    <dbReference type="NCBI Taxonomy" id="2950872"/>
    <lineage>
        <taxon>Bacteria</taxon>
        <taxon>Pseudomonadati</taxon>
        <taxon>Pseudomonadota</taxon>
        <taxon>Gammaproteobacteria</taxon>
        <taxon>Oceanospirillales</taxon>
        <taxon>Halomonadaceae</taxon>
        <taxon>Halomonas</taxon>
    </lineage>
</organism>
<proteinExistence type="predicted"/>
<dbReference type="Pfam" id="PF00440">
    <property type="entry name" value="TetR_N"/>
    <property type="match status" value="1"/>
</dbReference>
<dbReference type="PANTHER" id="PTHR30055">
    <property type="entry name" value="HTH-TYPE TRANSCRIPTIONAL REGULATOR RUTR"/>
    <property type="match status" value="1"/>
</dbReference>
<dbReference type="SUPFAM" id="SSF46689">
    <property type="entry name" value="Homeodomain-like"/>
    <property type="match status" value="1"/>
</dbReference>
<dbReference type="PRINTS" id="PR00455">
    <property type="entry name" value="HTHTETR"/>
</dbReference>
<evidence type="ECO:0000256" key="4">
    <source>
        <dbReference type="PROSITE-ProRule" id="PRU00335"/>
    </source>
</evidence>
<evidence type="ECO:0000259" key="5">
    <source>
        <dbReference type="PROSITE" id="PS50977"/>
    </source>
</evidence>
<protein>
    <submittedName>
        <fullName evidence="6">TetR/AcrR family transcriptional regulator</fullName>
    </submittedName>
</protein>
<evidence type="ECO:0000256" key="1">
    <source>
        <dbReference type="ARBA" id="ARBA00023015"/>
    </source>
</evidence>
<dbReference type="RefSeq" id="WP_045993008.1">
    <property type="nucleotide sequence ID" value="NZ_CP098827.1"/>
</dbReference>
<feature type="DNA-binding region" description="H-T-H motif" evidence="4">
    <location>
        <begin position="36"/>
        <end position="55"/>
    </location>
</feature>
<dbReference type="PROSITE" id="PS50977">
    <property type="entry name" value="HTH_TETR_2"/>
    <property type="match status" value="1"/>
</dbReference>
<dbReference type="EMBL" id="CP098827">
    <property type="protein sequence ID" value="XBO72777.1"/>
    <property type="molecule type" value="Genomic_DNA"/>
</dbReference>
<evidence type="ECO:0000313" key="6">
    <source>
        <dbReference type="EMBL" id="XBO72777.1"/>
    </source>
</evidence>
<dbReference type="AlphaFoldDB" id="A0AAU7KMN7"/>
<accession>A0AAU7KMN7</accession>
<dbReference type="Gene3D" id="1.10.357.10">
    <property type="entry name" value="Tetracycline Repressor, domain 2"/>
    <property type="match status" value="1"/>
</dbReference>
<evidence type="ECO:0000256" key="2">
    <source>
        <dbReference type="ARBA" id="ARBA00023125"/>
    </source>
</evidence>
<dbReference type="InterPro" id="IPR009057">
    <property type="entry name" value="Homeodomain-like_sf"/>
</dbReference>
<dbReference type="GO" id="GO:0000976">
    <property type="term" value="F:transcription cis-regulatory region binding"/>
    <property type="evidence" value="ECO:0007669"/>
    <property type="project" value="TreeGrafter"/>
</dbReference>
<dbReference type="Pfam" id="PF14246">
    <property type="entry name" value="TetR_C_7"/>
    <property type="match status" value="1"/>
</dbReference>
<dbReference type="InterPro" id="IPR050109">
    <property type="entry name" value="HTH-type_TetR-like_transc_reg"/>
</dbReference>
<sequence length="206" mass="22377">MTSADSCSTPKGEARRQRLLAAAREVFLDKGYAGASVNDIVARAGGSLSTLYKLFGNKEGLFTAALEAQASSVWCRLGQAGERPPQEVLEELARDLIDLALPNANIRLIRGIAAEAERAPELGALFLDHGPDRTRRELADYLRDQHARGKLVVKDPRTSAGLFTGMVLGEWMLDSLVGRPPSLTLEARDHRARYATELFLAGHAPT</sequence>
<name>A0AAU7KMN7_9GAMM</name>
<gene>
    <name evidence="6" type="ORF">NFG58_08785</name>
</gene>
<dbReference type="InterPro" id="IPR039536">
    <property type="entry name" value="TetR_C_Proteobacteria"/>
</dbReference>
<dbReference type="InterPro" id="IPR001647">
    <property type="entry name" value="HTH_TetR"/>
</dbReference>
<reference evidence="6" key="1">
    <citation type="submission" date="2022-06" db="EMBL/GenBank/DDBJ databases">
        <title>A novel DMS-producing enzyme.</title>
        <authorList>
            <person name="Zhang Y."/>
        </authorList>
    </citation>
    <scope>NUCLEOTIDE SEQUENCE</scope>
    <source>
        <strain evidence="6">RT37</strain>
    </source>
</reference>
<dbReference type="FunFam" id="1.10.10.60:FF:000141">
    <property type="entry name" value="TetR family transcriptional regulator"/>
    <property type="match status" value="1"/>
</dbReference>
<keyword evidence="1" id="KW-0805">Transcription regulation</keyword>
<dbReference type="SUPFAM" id="SSF48498">
    <property type="entry name" value="Tetracyclin repressor-like, C-terminal domain"/>
    <property type="match status" value="1"/>
</dbReference>
<keyword evidence="2 4" id="KW-0238">DNA-binding</keyword>
<keyword evidence="3" id="KW-0804">Transcription</keyword>
<evidence type="ECO:0000256" key="3">
    <source>
        <dbReference type="ARBA" id="ARBA00023163"/>
    </source>
</evidence>
<dbReference type="InterPro" id="IPR036271">
    <property type="entry name" value="Tet_transcr_reg_TetR-rel_C_sf"/>
</dbReference>
<dbReference type="Gene3D" id="1.10.10.60">
    <property type="entry name" value="Homeodomain-like"/>
    <property type="match status" value="1"/>
</dbReference>
<dbReference type="PANTHER" id="PTHR30055:SF146">
    <property type="entry name" value="HTH-TYPE TRANSCRIPTIONAL DUAL REGULATOR CECR"/>
    <property type="match status" value="1"/>
</dbReference>
<feature type="domain" description="HTH tetR-type" evidence="5">
    <location>
        <begin position="13"/>
        <end position="73"/>
    </location>
</feature>